<dbReference type="AlphaFoldDB" id="A0A8J4M6U4"/>
<comment type="caution">
    <text evidence="5">The sequence shown here is derived from an EMBL/GenBank/DDBJ whole genome shotgun (WGS) entry which is preliminary data.</text>
</comment>
<name>A0A8J4M6U4_9PROT</name>
<reference evidence="5" key="1">
    <citation type="journal article" date="2020" name="mSystems">
        <title>Genome- and Community-Level Interaction Insights into Carbon Utilization and Element Cycling Functions of Hydrothermarchaeota in Hydrothermal Sediment.</title>
        <authorList>
            <person name="Zhou Z."/>
            <person name="Liu Y."/>
            <person name="Xu W."/>
            <person name="Pan J."/>
            <person name="Luo Z.H."/>
            <person name="Li M."/>
        </authorList>
    </citation>
    <scope>NUCLEOTIDE SEQUENCE</scope>
    <source>
        <strain evidence="5">SpSt-997</strain>
    </source>
</reference>
<dbReference type="Pfam" id="PF01464">
    <property type="entry name" value="SLT"/>
    <property type="match status" value="1"/>
</dbReference>
<evidence type="ECO:0000256" key="2">
    <source>
        <dbReference type="ARBA" id="ARBA00009387"/>
    </source>
</evidence>
<organism evidence="5">
    <name type="scientific">Acidicaldus sp</name>
    <dbReference type="NCBI Taxonomy" id="1872105"/>
    <lineage>
        <taxon>Bacteria</taxon>
        <taxon>Pseudomonadati</taxon>
        <taxon>Pseudomonadota</taxon>
        <taxon>Alphaproteobacteria</taxon>
        <taxon>Acetobacterales</taxon>
        <taxon>Acetobacteraceae</taxon>
        <taxon>Acidicaldus</taxon>
    </lineage>
</organism>
<gene>
    <name evidence="5" type="ORF">ENY07_13200</name>
</gene>
<comment type="similarity">
    <text evidence="2">Belongs to the virb1 family.</text>
</comment>
<sequence length="260" mass="27526">MSPVRDLADSSTIRVLAGKSRRTDMDRASMAWTRGIFALRHALPLVLLALLAACASQAPSTLHTIGGYPAPGPPGDPWGPYIAQASTRFGVSTGVIRAVIQKESRGNVRATSASGARGLMQLMPATYARMRREYGLGADPYNPRDNILAGTAYLHEMARTVGPANMLAAYNAGPVRVVLHEQAGVPLPNETQAYIGQTRKSAGTGQKVALRQGTTRHPTRRPTKKLTSHHHHQPTKTAKASPPPAPAPTSAATATPSPTP</sequence>
<feature type="domain" description="Transglycosylase SLT" evidence="4">
    <location>
        <begin position="81"/>
        <end position="177"/>
    </location>
</feature>
<evidence type="ECO:0000259" key="4">
    <source>
        <dbReference type="Pfam" id="PF01464"/>
    </source>
</evidence>
<feature type="compositionally biased region" description="Low complexity" evidence="3">
    <location>
        <begin position="248"/>
        <end position="260"/>
    </location>
</feature>
<accession>A0A8J4M6U4</accession>
<evidence type="ECO:0000256" key="3">
    <source>
        <dbReference type="SAM" id="MobiDB-lite"/>
    </source>
</evidence>
<dbReference type="CDD" id="cd00254">
    <property type="entry name" value="LT-like"/>
    <property type="match status" value="1"/>
</dbReference>
<dbReference type="SUPFAM" id="SSF53955">
    <property type="entry name" value="Lysozyme-like"/>
    <property type="match status" value="1"/>
</dbReference>
<dbReference type="EMBL" id="DTQM01000248">
    <property type="protein sequence ID" value="HGC44156.1"/>
    <property type="molecule type" value="Genomic_DNA"/>
</dbReference>
<dbReference type="InterPro" id="IPR023346">
    <property type="entry name" value="Lysozyme-like_dom_sf"/>
</dbReference>
<dbReference type="InterPro" id="IPR008258">
    <property type="entry name" value="Transglycosylase_SLT_dom_1"/>
</dbReference>
<evidence type="ECO:0000256" key="1">
    <source>
        <dbReference type="ARBA" id="ARBA00007734"/>
    </source>
</evidence>
<dbReference type="Gene3D" id="1.10.530.10">
    <property type="match status" value="1"/>
</dbReference>
<proteinExistence type="inferred from homology"/>
<protein>
    <submittedName>
        <fullName evidence="5">Lytic transglycosylase domain-containing protein</fullName>
    </submittedName>
</protein>
<feature type="region of interest" description="Disordered" evidence="3">
    <location>
        <begin position="197"/>
        <end position="260"/>
    </location>
</feature>
<evidence type="ECO:0000313" key="5">
    <source>
        <dbReference type="EMBL" id="HGC44156.1"/>
    </source>
</evidence>
<dbReference type="PANTHER" id="PTHR37423">
    <property type="entry name" value="SOLUBLE LYTIC MUREIN TRANSGLYCOSYLASE-RELATED"/>
    <property type="match status" value="1"/>
</dbReference>
<dbReference type="PANTHER" id="PTHR37423:SF2">
    <property type="entry name" value="MEMBRANE-BOUND LYTIC MUREIN TRANSGLYCOSYLASE C"/>
    <property type="match status" value="1"/>
</dbReference>
<feature type="compositionally biased region" description="Basic residues" evidence="3">
    <location>
        <begin position="217"/>
        <end position="234"/>
    </location>
</feature>
<comment type="similarity">
    <text evidence="1">Belongs to the transglycosylase Slt family.</text>
</comment>